<accession>A0A1M6N4Q9</accession>
<dbReference type="OrthoDB" id="1881004at2"/>
<gene>
    <name evidence="1" type="ORF">SAMN02745248_01268</name>
</gene>
<dbReference type="STRING" id="1121331.SAMN02745248_01268"/>
<proteinExistence type="predicted"/>
<sequence>MYRIEKINISNLTNHEVDELYGTYEYIVNKYKLLRRFRNSKEYTESFLQTFCDHDKVLYITRNESLICGMLQWVKSADWNGKELYKLTIYLCDSVISRALLLCLDEFIQKKTKQYGKFAIVTYNDELKNIMEDMTDAREEGYVKYIITPDKQRKFNESNKKTNITHHCYMIFNDCSEMVAKSNVSVNNNDPRFPYQFMIGVKKTIEVETWENGFMHLCIKS</sequence>
<name>A0A1M6N4Q9_9CLOT</name>
<keyword evidence="2" id="KW-1185">Reference proteome</keyword>
<evidence type="ECO:0000313" key="2">
    <source>
        <dbReference type="Proteomes" id="UP000183952"/>
    </source>
</evidence>
<evidence type="ECO:0008006" key="3">
    <source>
        <dbReference type="Google" id="ProtNLM"/>
    </source>
</evidence>
<protein>
    <recommendedName>
        <fullName evidence="3">N-acetyltransferase domain-containing protein</fullName>
    </recommendedName>
</protein>
<dbReference type="RefSeq" id="WP_072903282.1">
    <property type="nucleotide sequence ID" value="NZ_FRAD01000009.1"/>
</dbReference>
<reference evidence="1 2" key="1">
    <citation type="submission" date="2016-11" db="EMBL/GenBank/DDBJ databases">
        <authorList>
            <person name="Jaros S."/>
            <person name="Januszkiewicz K."/>
            <person name="Wedrychowicz H."/>
        </authorList>
    </citation>
    <scope>NUCLEOTIDE SEQUENCE [LARGE SCALE GENOMIC DNA]</scope>
    <source>
        <strain evidence="1 2">DSM 3090</strain>
    </source>
</reference>
<dbReference type="EMBL" id="FRAD01000009">
    <property type="protein sequence ID" value="SHJ90690.1"/>
    <property type="molecule type" value="Genomic_DNA"/>
</dbReference>
<evidence type="ECO:0000313" key="1">
    <source>
        <dbReference type="EMBL" id="SHJ90690.1"/>
    </source>
</evidence>
<dbReference type="Proteomes" id="UP000183952">
    <property type="component" value="Unassembled WGS sequence"/>
</dbReference>
<organism evidence="1 2">
    <name type="scientific">Hathewaya proteolytica DSM 3090</name>
    <dbReference type="NCBI Taxonomy" id="1121331"/>
    <lineage>
        <taxon>Bacteria</taxon>
        <taxon>Bacillati</taxon>
        <taxon>Bacillota</taxon>
        <taxon>Clostridia</taxon>
        <taxon>Eubacteriales</taxon>
        <taxon>Clostridiaceae</taxon>
        <taxon>Hathewaya</taxon>
    </lineage>
</organism>
<dbReference type="AlphaFoldDB" id="A0A1M6N4Q9"/>